<gene>
    <name evidence="2" type="ORF">CEXT_70091</name>
</gene>
<feature type="region of interest" description="Disordered" evidence="1">
    <location>
        <begin position="86"/>
        <end position="106"/>
    </location>
</feature>
<proteinExistence type="predicted"/>
<dbReference type="EMBL" id="BPLR01012365">
    <property type="protein sequence ID" value="GIY53413.1"/>
    <property type="molecule type" value="Genomic_DNA"/>
</dbReference>
<reference evidence="2 3" key="1">
    <citation type="submission" date="2021-06" db="EMBL/GenBank/DDBJ databases">
        <title>Caerostris extrusa draft genome.</title>
        <authorList>
            <person name="Kono N."/>
            <person name="Arakawa K."/>
        </authorList>
    </citation>
    <scope>NUCLEOTIDE SEQUENCE [LARGE SCALE GENOMIC DNA]</scope>
</reference>
<sequence length="106" mass="11249">MKEVGSPKCALLSNSIDGNRWRVPSLSKEVAFHPPPPTIPQKEGDLVRFDTALVAPDPIVTILTKLSPLRSSMAAPAPCPLDICHIPRHPGSPGKSRGGGGTHDKK</sequence>
<feature type="compositionally biased region" description="Gly residues" evidence="1">
    <location>
        <begin position="96"/>
        <end position="106"/>
    </location>
</feature>
<evidence type="ECO:0000313" key="2">
    <source>
        <dbReference type="EMBL" id="GIY53413.1"/>
    </source>
</evidence>
<name>A0AAV4U6Q2_CAEEX</name>
<evidence type="ECO:0000256" key="1">
    <source>
        <dbReference type="SAM" id="MobiDB-lite"/>
    </source>
</evidence>
<organism evidence="2 3">
    <name type="scientific">Caerostris extrusa</name>
    <name type="common">Bark spider</name>
    <name type="synonym">Caerostris bankana</name>
    <dbReference type="NCBI Taxonomy" id="172846"/>
    <lineage>
        <taxon>Eukaryota</taxon>
        <taxon>Metazoa</taxon>
        <taxon>Ecdysozoa</taxon>
        <taxon>Arthropoda</taxon>
        <taxon>Chelicerata</taxon>
        <taxon>Arachnida</taxon>
        <taxon>Araneae</taxon>
        <taxon>Araneomorphae</taxon>
        <taxon>Entelegynae</taxon>
        <taxon>Araneoidea</taxon>
        <taxon>Araneidae</taxon>
        <taxon>Caerostris</taxon>
    </lineage>
</organism>
<keyword evidence="3" id="KW-1185">Reference proteome</keyword>
<comment type="caution">
    <text evidence="2">The sequence shown here is derived from an EMBL/GenBank/DDBJ whole genome shotgun (WGS) entry which is preliminary data.</text>
</comment>
<dbReference type="Proteomes" id="UP001054945">
    <property type="component" value="Unassembled WGS sequence"/>
</dbReference>
<accession>A0AAV4U6Q2</accession>
<protein>
    <submittedName>
        <fullName evidence="2">Uncharacterized protein</fullName>
    </submittedName>
</protein>
<evidence type="ECO:0000313" key="3">
    <source>
        <dbReference type="Proteomes" id="UP001054945"/>
    </source>
</evidence>
<dbReference type="AlphaFoldDB" id="A0AAV4U6Q2"/>